<sequence length="275" mass="31395">MGVDMKNLSNDVTFASKEAANSFADNLSSVLKQDHSISLKPIKLLHATAKCLGYKNWNHWCGSAFSSKSDLMYLSGDNGDDEFFVSHEERTPIQFLDASCIDEVRANDSEIAYLCGSKVLSTLEKAIEHMRPDDEYDFHIENYGGVIHSFVVAKRFMMTHEEIAERAKLSILSQLKREPDSYELKKQSQLDYFGVYDNPRLNTLYYRLDNAIGAFFNEELEHSIGFHYFSPVEQFAYFDSEGNHKVMDRDELMEFLSSIEGNIPVLAGVYRPLFG</sequence>
<proteinExistence type="predicted"/>
<dbReference type="AlphaFoldDB" id="A0A0C5H1J6"/>
<name>A0A0C5H1J6_VIBPH</name>
<organism evidence="1">
    <name type="scientific">Vibrio parahaemolyticus</name>
    <dbReference type="NCBI Taxonomy" id="670"/>
    <lineage>
        <taxon>Bacteria</taxon>
        <taxon>Pseudomonadati</taxon>
        <taxon>Pseudomonadota</taxon>
        <taxon>Gammaproteobacteria</taxon>
        <taxon>Vibrionales</taxon>
        <taxon>Vibrionaceae</taxon>
        <taxon>Vibrio</taxon>
    </lineage>
</organism>
<evidence type="ECO:0000313" key="1">
    <source>
        <dbReference type="EMBL" id="AJP18370.1"/>
    </source>
</evidence>
<dbReference type="EMBL" id="KP688397">
    <property type="protein sequence ID" value="AJP18370.1"/>
    <property type="molecule type" value="Genomic_DNA"/>
</dbReference>
<reference evidence="1" key="1">
    <citation type="journal article" date="2015" name="Antimicrob. Agents Chemother.">
        <title>Complete nucleotide sequence of a conjugative plasmid carrying bla(PER-1).</title>
        <authorList>
            <person name="Li R."/>
            <person name="Wong M.H."/>
            <person name="Zhou Y."/>
            <person name="Chan E.W."/>
            <person name="Chen S."/>
        </authorList>
    </citation>
    <scope>NUCLEOTIDE SEQUENCE</scope>
    <source>
        <strain evidence="1">V36</strain>
        <plasmid evidence="1">pVPH1</plasmid>
    </source>
</reference>
<gene>
    <name evidence="1" type="ORF">pVPH1_0197</name>
</gene>
<keyword evidence="1" id="KW-0614">Plasmid</keyword>
<accession>A0A0C5H1J6</accession>
<protein>
    <submittedName>
        <fullName evidence="1">Uncharacterized protein</fullName>
    </submittedName>
</protein>
<geneLocation type="plasmid" evidence="1">
    <name>pVPH1</name>
</geneLocation>